<reference evidence="14" key="1">
    <citation type="journal article" date="2022" name="bioRxiv">
        <title>Sequencing and chromosome-scale assembly of the giantPleurodeles waltlgenome.</title>
        <authorList>
            <person name="Brown T."/>
            <person name="Elewa A."/>
            <person name="Iarovenko S."/>
            <person name="Subramanian E."/>
            <person name="Araus A.J."/>
            <person name="Petzold A."/>
            <person name="Susuki M."/>
            <person name="Suzuki K.-i.T."/>
            <person name="Hayashi T."/>
            <person name="Toyoda A."/>
            <person name="Oliveira C."/>
            <person name="Osipova E."/>
            <person name="Leigh N.D."/>
            <person name="Simon A."/>
            <person name="Yun M.H."/>
        </authorList>
    </citation>
    <scope>NUCLEOTIDE SEQUENCE</scope>
    <source>
        <strain evidence="14">20211129_DDA</strain>
        <tissue evidence="14">Liver</tissue>
    </source>
</reference>
<dbReference type="InterPro" id="IPR017990">
    <property type="entry name" value="Connexin_CS"/>
</dbReference>
<keyword evidence="6" id="KW-0965">Cell junction</keyword>
<feature type="transmembrane region" description="Helical" evidence="11">
    <location>
        <begin position="77"/>
        <end position="97"/>
    </location>
</feature>
<evidence type="ECO:0000259" key="12">
    <source>
        <dbReference type="SMART" id="SM00037"/>
    </source>
</evidence>
<accession>A0AAV7MDE6</accession>
<keyword evidence="3" id="KW-1003">Cell membrane</keyword>
<comment type="subcellular location">
    <subcellularLocation>
        <location evidence="1">Cell junction</location>
        <location evidence="1">Gap junction</location>
    </subcellularLocation>
    <subcellularLocation>
        <location evidence="2 9">Cell membrane</location>
        <topology evidence="2 9">Multi-pass membrane protein</topology>
    </subcellularLocation>
</comment>
<gene>
    <name evidence="14" type="ORF">NDU88_005041</name>
</gene>
<dbReference type="EMBL" id="JANPWB010000014">
    <property type="protein sequence ID" value="KAJ1099948.1"/>
    <property type="molecule type" value="Genomic_DNA"/>
</dbReference>
<evidence type="ECO:0000256" key="7">
    <source>
        <dbReference type="ARBA" id="ARBA00022989"/>
    </source>
</evidence>
<dbReference type="Proteomes" id="UP001066276">
    <property type="component" value="Chromosome 10"/>
</dbReference>
<dbReference type="PROSITE" id="PS00407">
    <property type="entry name" value="CONNEXINS_1"/>
    <property type="match status" value="1"/>
</dbReference>
<dbReference type="SMART" id="SM01089">
    <property type="entry name" value="Connexin_CCC"/>
    <property type="match status" value="1"/>
</dbReference>
<sequence length="410" mass="46528">MQHWNWLGFLVVTLNYNVTIVGKIWITSTIFLRMAVIVLAGYPLYQDEQEKFVCNTLQPGCSNACYDIFSPVSHFRFWLAQVLCVLLLQALFDVYVLSKAASQHMRSEISTTKIAPSPNSSFQMHSKIDTWEIQDFSGAYLVHLLIRTIIEAGFSTGQYFLFGLFLPKTFSCFEPPCTGSIECYISRPTEKSLMMIFMWVVSGSSLLLSIVDLIFVIHRRATGGRRSHRLLLMESDYPNDGRCSTLLPQDAFPEPPEFEENHDLQSQHQDLRRKKKVDPACEYSPSFRSNEDEAMTVDYGAIAKDTARSNINSNSNKNAYSLQVSLTPPGSTRNALVKMDEPSIITNRQSRLGKEDESQDPVLKSDEKQDLGSQFHTSPLGHESLDEITLSVHSDFNKSTYIRSKKSEWV</sequence>
<feature type="domain" description="Connexin cysteine-rich" evidence="13">
    <location>
        <begin position="150"/>
        <end position="216"/>
    </location>
</feature>
<feature type="transmembrane region" description="Helical" evidence="11">
    <location>
        <begin position="196"/>
        <end position="217"/>
    </location>
</feature>
<evidence type="ECO:0000256" key="8">
    <source>
        <dbReference type="ARBA" id="ARBA00023136"/>
    </source>
</evidence>
<dbReference type="PANTHER" id="PTHR11984:SF3">
    <property type="entry name" value="GAP JUNCTION DELTA-4 PROTEIN"/>
    <property type="match status" value="1"/>
</dbReference>
<evidence type="ECO:0000256" key="2">
    <source>
        <dbReference type="ARBA" id="ARBA00004651"/>
    </source>
</evidence>
<keyword evidence="5 9" id="KW-0303">Gap junction</keyword>
<evidence type="ECO:0000256" key="11">
    <source>
        <dbReference type="SAM" id="Phobius"/>
    </source>
</evidence>
<dbReference type="SMART" id="SM00037">
    <property type="entry name" value="CNX"/>
    <property type="match status" value="1"/>
</dbReference>
<dbReference type="PANTHER" id="PTHR11984">
    <property type="entry name" value="CONNEXIN"/>
    <property type="match status" value="1"/>
</dbReference>
<keyword evidence="8 11" id="KW-0472">Membrane</keyword>
<evidence type="ECO:0000256" key="1">
    <source>
        <dbReference type="ARBA" id="ARBA00004610"/>
    </source>
</evidence>
<dbReference type="GO" id="GO:0005243">
    <property type="term" value="F:gap junction channel activity"/>
    <property type="evidence" value="ECO:0007669"/>
    <property type="project" value="TreeGrafter"/>
</dbReference>
<dbReference type="InterPro" id="IPR000500">
    <property type="entry name" value="Connexin"/>
</dbReference>
<dbReference type="PROSITE" id="PS00408">
    <property type="entry name" value="CONNEXINS_2"/>
    <property type="match status" value="1"/>
</dbReference>
<comment type="function">
    <text evidence="9">One gap junction consists of a cluster of closely packed pairs of transmembrane channels, the connexons, through which materials of low MW diffuse from one cell to a neighboring cell.</text>
</comment>
<evidence type="ECO:0000256" key="5">
    <source>
        <dbReference type="ARBA" id="ARBA00022868"/>
    </source>
</evidence>
<keyword evidence="4 9" id="KW-0812">Transmembrane</keyword>
<comment type="caution">
    <text evidence="14">The sequence shown here is derived from an EMBL/GenBank/DDBJ whole genome shotgun (WGS) entry which is preliminary data.</text>
</comment>
<evidence type="ECO:0000256" key="6">
    <source>
        <dbReference type="ARBA" id="ARBA00022949"/>
    </source>
</evidence>
<feature type="domain" description="Connexin N-terminal" evidence="12">
    <location>
        <begin position="43"/>
        <end position="76"/>
    </location>
</feature>
<proteinExistence type="inferred from homology"/>
<dbReference type="Gene3D" id="1.20.1440.80">
    <property type="entry name" value="Gap junction channel protein cysteine-rich domain"/>
    <property type="match status" value="1"/>
</dbReference>
<evidence type="ECO:0000256" key="9">
    <source>
        <dbReference type="RuleBase" id="RU000630"/>
    </source>
</evidence>
<dbReference type="Pfam" id="PF00029">
    <property type="entry name" value="Connexin"/>
    <property type="match status" value="1"/>
</dbReference>
<evidence type="ECO:0000259" key="13">
    <source>
        <dbReference type="SMART" id="SM01089"/>
    </source>
</evidence>
<evidence type="ECO:0000313" key="15">
    <source>
        <dbReference type="Proteomes" id="UP001066276"/>
    </source>
</evidence>
<evidence type="ECO:0000256" key="10">
    <source>
        <dbReference type="SAM" id="MobiDB-lite"/>
    </source>
</evidence>
<comment type="subunit">
    <text evidence="9">A connexon is composed of a hexamer of connexins.</text>
</comment>
<evidence type="ECO:0000256" key="3">
    <source>
        <dbReference type="ARBA" id="ARBA00022475"/>
    </source>
</evidence>
<feature type="region of interest" description="Disordered" evidence="10">
    <location>
        <begin position="270"/>
        <end position="289"/>
    </location>
</feature>
<protein>
    <recommendedName>
        <fullName evidence="9">Gap junction protein</fullName>
    </recommendedName>
</protein>
<keyword evidence="7 11" id="KW-1133">Transmembrane helix</keyword>
<dbReference type="InterPro" id="IPR013092">
    <property type="entry name" value="Connexin_N"/>
</dbReference>
<feature type="region of interest" description="Disordered" evidence="10">
    <location>
        <begin position="327"/>
        <end position="382"/>
    </location>
</feature>
<dbReference type="InterPro" id="IPR038359">
    <property type="entry name" value="Connexin_N_sf"/>
</dbReference>
<keyword evidence="15" id="KW-1185">Reference proteome</keyword>
<organism evidence="14 15">
    <name type="scientific">Pleurodeles waltl</name>
    <name type="common">Iberian ribbed newt</name>
    <dbReference type="NCBI Taxonomy" id="8319"/>
    <lineage>
        <taxon>Eukaryota</taxon>
        <taxon>Metazoa</taxon>
        <taxon>Chordata</taxon>
        <taxon>Craniata</taxon>
        <taxon>Vertebrata</taxon>
        <taxon>Euteleostomi</taxon>
        <taxon>Amphibia</taxon>
        <taxon>Batrachia</taxon>
        <taxon>Caudata</taxon>
        <taxon>Salamandroidea</taxon>
        <taxon>Salamandridae</taxon>
        <taxon>Pleurodelinae</taxon>
        <taxon>Pleurodeles</taxon>
    </lineage>
</organism>
<evidence type="ECO:0000256" key="4">
    <source>
        <dbReference type="ARBA" id="ARBA00022692"/>
    </source>
</evidence>
<dbReference type="PRINTS" id="PR00206">
    <property type="entry name" value="CONNEXIN"/>
</dbReference>
<comment type="similarity">
    <text evidence="9">Belongs to the connexin family.</text>
</comment>
<dbReference type="GO" id="GO:0007267">
    <property type="term" value="P:cell-cell signaling"/>
    <property type="evidence" value="ECO:0007669"/>
    <property type="project" value="TreeGrafter"/>
</dbReference>
<evidence type="ECO:0000313" key="14">
    <source>
        <dbReference type="EMBL" id="KAJ1099948.1"/>
    </source>
</evidence>
<dbReference type="GO" id="GO:0005922">
    <property type="term" value="C:connexin complex"/>
    <property type="evidence" value="ECO:0007669"/>
    <property type="project" value="InterPro"/>
</dbReference>
<dbReference type="AlphaFoldDB" id="A0AAV7MDE6"/>
<name>A0AAV7MDE6_PLEWA</name>
<dbReference type="InterPro" id="IPR019570">
    <property type="entry name" value="Connexin_CCC"/>
</dbReference>